<dbReference type="InParanoid" id="A0A3G9J4T6"/>
<dbReference type="Proteomes" id="UP000268059">
    <property type="component" value="Chromosome"/>
</dbReference>
<dbReference type="InterPro" id="IPR013325">
    <property type="entry name" value="RNA_pol_sigma_r2"/>
</dbReference>
<dbReference type="OrthoDB" id="9815599at2"/>
<sequence length="207" mass="24702">MYIQNIREYIYLARCGDADAYDEVFHYYRILAYKVTRTYTEGNIDVYNHLLSGFEYVLSQYEGYSQSSFATYAFTCLKHRALQLYNRMHKQAEISLEQPVNDDESKRMIDIVAEEKTTYNPLAHISKIADEEAFQKFLEKYVNPDHQMVIKLHNEGFTTDEIAKRTHFSPGNIYNIIYRVEKQYREYKQRKNQKMVDFSSNKKTKDI</sequence>
<dbReference type="KEGG" id="ebm:SG0102_07000"/>
<dbReference type="Gene3D" id="1.10.10.60">
    <property type="entry name" value="Homeodomain-like"/>
    <property type="match status" value="1"/>
</dbReference>
<organism evidence="1 2">
    <name type="scientific">Intestinibaculum porci</name>
    <dbReference type="NCBI Taxonomy" id="2487118"/>
    <lineage>
        <taxon>Bacteria</taxon>
        <taxon>Bacillati</taxon>
        <taxon>Bacillota</taxon>
        <taxon>Erysipelotrichia</taxon>
        <taxon>Erysipelotrichales</taxon>
        <taxon>Erysipelotrichaceae</taxon>
        <taxon>Intestinibaculum</taxon>
    </lineage>
</organism>
<dbReference type="FunCoup" id="A0A3G9J4T6">
    <property type="interactions" value="7"/>
</dbReference>
<dbReference type="InterPro" id="IPR014284">
    <property type="entry name" value="RNA_pol_sigma-70_dom"/>
</dbReference>
<dbReference type="RefSeq" id="WP_125118689.1">
    <property type="nucleotide sequence ID" value="NZ_AP019309.1"/>
</dbReference>
<evidence type="ECO:0008006" key="3">
    <source>
        <dbReference type="Google" id="ProtNLM"/>
    </source>
</evidence>
<dbReference type="SUPFAM" id="SSF88946">
    <property type="entry name" value="Sigma2 domain of RNA polymerase sigma factors"/>
    <property type="match status" value="1"/>
</dbReference>
<gene>
    <name evidence="1" type="ORF">SG0102_07000</name>
</gene>
<dbReference type="NCBIfam" id="TIGR02937">
    <property type="entry name" value="sigma70-ECF"/>
    <property type="match status" value="1"/>
</dbReference>
<dbReference type="InterPro" id="IPR013324">
    <property type="entry name" value="RNA_pol_sigma_r3/r4-like"/>
</dbReference>
<name>A0A3G9J4T6_9FIRM</name>
<accession>A0A3G9J4T6</accession>
<evidence type="ECO:0000313" key="2">
    <source>
        <dbReference type="Proteomes" id="UP000268059"/>
    </source>
</evidence>
<protein>
    <recommendedName>
        <fullName evidence="3">RNA polymerase sigma factor SigS</fullName>
    </recommendedName>
</protein>
<reference evidence="1 2" key="1">
    <citation type="submission" date="2018-11" db="EMBL/GenBank/DDBJ databases">
        <title>Novel Erysipelotrichaceae bacterium isolated from small intestine of a swine.</title>
        <authorList>
            <person name="Kim J.S."/>
            <person name="Choe H."/>
            <person name="Lee Y.R."/>
            <person name="Kim K.M."/>
            <person name="Park D.S."/>
        </authorList>
    </citation>
    <scope>NUCLEOTIDE SEQUENCE [LARGE SCALE GENOMIC DNA]</scope>
    <source>
        <strain evidence="1 2">SG0102</strain>
    </source>
</reference>
<dbReference type="EMBL" id="AP019309">
    <property type="protein sequence ID" value="BBH25766.1"/>
    <property type="molecule type" value="Genomic_DNA"/>
</dbReference>
<proteinExistence type="predicted"/>
<dbReference type="SUPFAM" id="SSF88659">
    <property type="entry name" value="Sigma3 and sigma4 domains of RNA polymerase sigma factors"/>
    <property type="match status" value="1"/>
</dbReference>
<dbReference type="GO" id="GO:0003700">
    <property type="term" value="F:DNA-binding transcription factor activity"/>
    <property type="evidence" value="ECO:0007669"/>
    <property type="project" value="InterPro"/>
</dbReference>
<keyword evidence="2" id="KW-1185">Reference proteome</keyword>
<evidence type="ECO:0000313" key="1">
    <source>
        <dbReference type="EMBL" id="BBH25766.1"/>
    </source>
</evidence>
<dbReference type="AlphaFoldDB" id="A0A3G9J4T6"/>
<dbReference type="GO" id="GO:0006352">
    <property type="term" value="P:DNA-templated transcription initiation"/>
    <property type="evidence" value="ECO:0007669"/>
    <property type="project" value="InterPro"/>
</dbReference>